<evidence type="ECO:0000256" key="6">
    <source>
        <dbReference type="ARBA" id="ARBA00022763"/>
    </source>
</evidence>
<dbReference type="PANTHER" id="PTHR11276">
    <property type="entry name" value="DNA POLYMERASE TYPE-X FAMILY MEMBER"/>
    <property type="match status" value="1"/>
</dbReference>
<keyword evidence="13" id="KW-0539">Nucleus</keyword>
<dbReference type="GO" id="GO:0005634">
    <property type="term" value="C:nucleus"/>
    <property type="evidence" value="ECO:0007669"/>
    <property type="project" value="UniProtKB-SubCell"/>
</dbReference>
<dbReference type="InterPro" id="IPR029398">
    <property type="entry name" value="PolB_thumb"/>
</dbReference>
<evidence type="ECO:0000256" key="13">
    <source>
        <dbReference type="RuleBase" id="RU366014"/>
    </source>
</evidence>
<comment type="catalytic activity">
    <reaction evidence="11 13">
        <text>DNA(n) + a 2'-deoxyribonucleoside 5'-triphosphate = DNA(n+1) + diphosphate</text>
        <dbReference type="Rhea" id="RHEA:22508"/>
        <dbReference type="Rhea" id="RHEA-COMP:17339"/>
        <dbReference type="Rhea" id="RHEA-COMP:17340"/>
        <dbReference type="ChEBI" id="CHEBI:33019"/>
        <dbReference type="ChEBI" id="CHEBI:61560"/>
        <dbReference type="ChEBI" id="CHEBI:173112"/>
        <dbReference type="EC" id="2.7.7.7"/>
    </reaction>
</comment>
<dbReference type="EMBL" id="JAABOA010003751">
    <property type="protein sequence ID" value="KAF9578348.1"/>
    <property type="molecule type" value="Genomic_DNA"/>
</dbReference>
<evidence type="ECO:0000256" key="8">
    <source>
        <dbReference type="ARBA" id="ARBA00023125"/>
    </source>
</evidence>
<dbReference type="InterPro" id="IPR027421">
    <property type="entry name" value="DNA_pol_lamdba_lyase_dom_sf"/>
</dbReference>
<evidence type="ECO:0000256" key="3">
    <source>
        <dbReference type="ARBA" id="ARBA00022679"/>
    </source>
</evidence>
<dbReference type="InterPro" id="IPR043519">
    <property type="entry name" value="NT_sf"/>
</dbReference>
<proteinExistence type="inferred from homology"/>
<keyword evidence="4 13" id="KW-0548">Nucleotidyltransferase</keyword>
<keyword evidence="2" id="KW-0237">DNA synthesis</keyword>
<dbReference type="SUPFAM" id="SSF81301">
    <property type="entry name" value="Nucleotidyltransferase"/>
    <property type="match status" value="1"/>
</dbReference>
<dbReference type="InterPro" id="IPR002054">
    <property type="entry name" value="DNA-dir_DNA_pol_X"/>
</dbReference>
<name>A0A9P6KB22_9FUNG</name>
<feature type="compositionally biased region" description="Basic and acidic residues" evidence="14">
    <location>
        <begin position="36"/>
        <end position="45"/>
    </location>
</feature>
<evidence type="ECO:0000256" key="9">
    <source>
        <dbReference type="ARBA" id="ARBA00023204"/>
    </source>
</evidence>
<protein>
    <recommendedName>
        <fullName evidence="13">DNA polymerase</fullName>
        <ecNumber evidence="13">2.7.7.7</ecNumber>
    </recommendedName>
</protein>
<keyword evidence="17" id="KW-1185">Reference proteome</keyword>
<dbReference type="Pfam" id="PF14716">
    <property type="entry name" value="HHH_8"/>
    <property type="match status" value="1"/>
</dbReference>
<dbReference type="InterPro" id="IPR019843">
    <property type="entry name" value="DNA_pol-X_BS"/>
</dbReference>
<evidence type="ECO:0000256" key="5">
    <source>
        <dbReference type="ARBA" id="ARBA00022705"/>
    </source>
</evidence>
<evidence type="ECO:0000259" key="15">
    <source>
        <dbReference type="SMART" id="SM00483"/>
    </source>
</evidence>
<dbReference type="PRINTS" id="PR00870">
    <property type="entry name" value="DNAPOLXBETA"/>
</dbReference>
<feature type="non-terminal residue" evidence="16">
    <location>
        <position position="520"/>
    </location>
</feature>
<feature type="region of interest" description="Disordered" evidence="14">
    <location>
        <begin position="120"/>
        <end position="163"/>
    </location>
</feature>
<dbReference type="Pfam" id="PF14792">
    <property type="entry name" value="DNA_pol_B_palm"/>
    <property type="match status" value="1"/>
</dbReference>
<comment type="caution">
    <text evidence="16">The sequence shown here is derived from an EMBL/GenBank/DDBJ whole genome shotgun (WGS) entry which is preliminary data.</text>
</comment>
<sequence length="520" mass="58251">MHESYLAIGNDLGTKASGNLIMHKAPQDVTKYQIRPSEKSIRKPQGESPPSSLESAPRAVASKSISVQKAKEKESGIDDSVKGGTSSRYDTRKSTQFAKFKGASDGQAVDFDTILQGIQEGSINDDDVSDVPQSDNETAIENKANHDTVSDRNPVKAGEQKEKNKEGVLLDIISSGKTELKTLMDHYDKTKTKGSKEHFKVINYRKAITAIRALDYEITSEAQALAVPRVGKKIAQKMGECIALGRIKKLDHLNWDQERQKVEDLFRNVYGVGSEKATEWYNRGLRTLDDLREKVSDLTKNQVLGLRYYEVGAIGKVVERVAHELHPDIQCRVTGSYRRGKPDCGDIDIVIARPDIDQGDELMAIMEHVLQRLINTGFLVDHLSLPVWEDGMADRLKHFKYMGICKLQSTGNSAGSSRQGKGQESGQGEVSGIHRHIDILVVPWKHLGAVLIYFTGNDICNRSMRLLARNRGMRLSDKGLFVDVIRDRHKNRVNEGRWVAGRTEREVFEYLGIEYLEPHE</sequence>
<dbReference type="SUPFAM" id="SSF47802">
    <property type="entry name" value="DNA polymerase beta, N-terminal domain-like"/>
    <property type="match status" value="1"/>
</dbReference>
<feature type="compositionally biased region" description="Basic and acidic residues" evidence="14">
    <location>
        <begin position="143"/>
        <end position="163"/>
    </location>
</feature>
<dbReference type="Gene3D" id="1.10.150.110">
    <property type="entry name" value="DNA polymerase beta, N-terminal domain-like"/>
    <property type="match status" value="1"/>
</dbReference>
<comment type="subcellular location">
    <subcellularLocation>
        <location evidence="13">Nucleus</location>
    </subcellularLocation>
</comment>
<feature type="compositionally biased region" description="Basic and acidic residues" evidence="14">
    <location>
        <begin position="69"/>
        <end position="81"/>
    </location>
</feature>
<dbReference type="EC" id="2.7.7.7" evidence="13"/>
<dbReference type="InterPro" id="IPR037160">
    <property type="entry name" value="DNA_Pol_thumb_sf"/>
</dbReference>
<keyword evidence="6 13" id="KW-0227">DNA damage</keyword>
<keyword evidence="8" id="KW-0238">DNA-binding</keyword>
<dbReference type="Gene3D" id="1.10.150.20">
    <property type="entry name" value="5' to 3' exonuclease, C-terminal subdomain"/>
    <property type="match status" value="1"/>
</dbReference>
<dbReference type="PRINTS" id="PR00869">
    <property type="entry name" value="DNAPOLX"/>
</dbReference>
<dbReference type="Proteomes" id="UP000780801">
    <property type="component" value="Unassembled WGS sequence"/>
</dbReference>
<dbReference type="InterPro" id="IPR002008">
    <property type="entry name" value="DNA_pol_X_beta-like"/>
</dbReference>
<keyword evidence="10" id="KW-0456">Lyase</keyword>
<dbReference type="Gene3D" id="3.30.210.10">
    <property type="entry name" value="DNA polymerase, thumb domain"/>
    <property type="match status" value="1"/>
</dbReference>
<comment type="similarity">
    <text evidence="1 13">Belongs to the DNA polymerase type-X family.</text>
</comment>
<gene>
    <name evidence="16" type="ORF">BGW38_005897</name>
</gene>
<evidence type="ECO:0000256" key="14">
    <source>
        <dbReference type="SAM" id="MobiDB-lite"/>
    </source>
</evidence>
<evidence type="ECO:0000313" key="16">
    <source>
        <dbReference type="EMBL" id="KAF9578348.1"/>
    </source>
</evidence>
<dbReference type="InterPro" id="IPR028207">
    <property type="entry name" value="DNA_pol_B_palm_palm"/>
</dbReference>
<dbReference type="SMART" id="SM00483">
    <property type="entry name" value="POLXc"/>
    <property type="match status" value="1"/>
</dbReference>
<dbReference type="GO" id="GO:0003677">
    <property type="term" value="F:DNA binding"/>
    <property type="evidence" value="ECO:0007669"/>
    <property type="project" value="UniProtKB-UniRule"/>
</dbReference>
<keyword evidence="5" id="KW-0235">DNA replication</keyword>
<accession>A0A9P6KB22</accession>
<keyword evidence="9 13" id="KW-0234">DNA repair</keyword>
<keyword evidence="7 13" id="KW-0239">DNA-directed DNA polymerase</keyword>
<dbReference type="PROSITE" id="PS00522">
    <property type="entry name" value="DNA_POLYMERASE_X"/>
    <property type="match status" value="1"/>
</dbReference>
<dbReference type="GO" id="GO:0003887">
    <property type="term" value="F:DNA-directed DNA polymerase activity"/>
    <property type="evidence" value="ECO:0007669"/>
    <property type="project" value="UniProtKB-UniRule"/>
</dbReference>
<dbReference type="AlphaFoldDB" id="A0A9P6KB22"/>
<feature type="domain" description="DNA-directed DNA polymerase X" evidence="15">
    <location>
        <begin position="175"/>
        <end position="520"/>
    </location>
</feature>
<keyword evidence="3 13" id="KW-0808">Transferase</keyword>
<evidence type="ECO:0000256" key="4">
    <source>
        <dbReference type="ARBA" id="ARBA00022695"/>
    </source>
</evidence>
<dbReference type="SUPFAM" id="SSF81585">
    <property type="entry name" value="PsbU/PolX domain-like"/>
    <property type="match status" value="1"/>
</dbReference>
<evidence type="ECO:0000256" key="7">
    <source>
        <dbReference type="ARBA" id="ARBA00022932"/>
    </source>
</evidence>
<dbReference type="PANTHER" id="PTHR11276:SF28">
    <property type="entry name" value="DNA POLYMERASE LAMBDA"/>
    <property type="match status" value="1"/>
</dbReference>
<evidence type="ECO:0000256" key="2">
    <source>
        <dbReference type="ARBA" id="ARBA00022634"/>
    </source>
</evidence>
<dbReference type="GO" id="GO:0006303">
    <property type="term" value="P:double-strand break repair via nonhomologous end joining"/>
    <property type="evidence" value="ECO:0007669"/>
    <property type="project" value="TreeGrafter"/>
</dbReference>
<dbReference type="OrthoDB" id="205514at2759"/>
<organism evidence="16 17">
    <name type="scientific">Lunasporangiospora selenospora</name>
    <dbReference type="NCBI Taxonomy" id="979761"/>
    <lineage>
        <taxon>Eukaryota</taxon>
        <taxon>Fungi</taxon>
        <taxon>Fungi incertae sedis</taxon>
        <taxon>Mucoromycota</taxon>
        <taxon>Mortierellomycotina</taxon>
        <taxon>Mortierellomycetes</taxon>
        <taxon>Mortierellales</taxon>
        <taxon>Mortierellaceae</taxon>
        <taxon>Lunasporangiospora</taxon>
    </lineage>
</organism>
<dbReference type="Gene3D" id="3.30.460.10">
    <property type="entry name" value="Beta Polymerase, domain 2"/>
    <property type="match status" value="1"/>
</dbReference>
<reference evidence="16" key="1">
    <citation type="journal article" date="2020" name="Fungal Divers.">
        <title>Resolving the Mortierellaceae phylogeny through synthesis of multi-gene phylogenetics and phylogenomics.</title>
        <authorList>
            <person name="Vandepol N."/>
            <person name="Liber J."/>
            <person name="Desiro A."/>
            <person name="Na H."/>
            <person name="Kennedy M."/>
            <person name="Barry K."/>
            <person name="Grigoriev I.V."/>
            <person name="Miller A.N."/>
            <person name="O'Donnell K."/>
            <person name="Stajich J.E."/>
            <person name="Bonito G."/>
        </authorList>
    </citation>
    <scope>NUCLEOTIDE SEQUENCE</scope>
    <source>
        <strain evidence="16">KOD1015</strain>
    </source>
</reference>
<dbReference type="GO" id="GO:0016829">
    <property type="term" value="F:lyase activity"/>
    <property type="evidence" value="ECO:0007669"/>
    <property type="project" value="UniProtKB-KW"/>
</dbReference>
<comment type="function">
    <text evidence="13">DNA polymerase that functions in several pathways of DNA repair. Involved in base excision repair (BER) responsible for repair of lesions that give rise to abasic (AP) sites in DNA. Also contributes to DNA double-strand break repair by non-homologous end joining and homologous recombination. Has both template-dependent and template-independent (terminal transferase) DNA polymerase activities. Has also a 5'-deoxyribose-5-phosphate lyase (dRP lyase) activity.</text>
</comment>
<feature type="region of interest" description="Disordered" evidence="14">
    <location>
        <begin position="26"/>
        <end position="89"/>
    </location>
</feature>
<dbReference type="InterPro" id="IPR022312">
    <property type="entry name" value="DNA_pol_X"/>
</dbReference>
<dbReference type="GO" id="GO:0006260">
    <property type="term" value="P:DNA replication"/>
    <property type="evidence" value="ECO:0007669"/>
    <property type="project" value="UniProtKB-KW"/>
</dbReference>
<feature type="active site" description="Nucleophile; Schiff-base intermediate with DNA; for 5'-dRP lyase activity" evidence="12">
    <location>
        <position position="237"/>
    </location>
</feature>
<dbReference type="CDD" id="cd00141">
    <property type="entry name" value="NT_POLXc"/>
    <property type="match status" value="1"/>
</dbReference>
<dbReference type="Pfam" id="PF14791">
    <property type="entry name" value="DNA_pol_B_thumb"/>
    <property type="match status" value="1"/>
</dbReference>
<evidence type="ECO:0000256" key="11">
    <source>
        <dbReference type="ARBA" id="ARBA00049244"/>
    </source>
</evidence>
<evidence type="ECO:0000256" key="1">
    <source>
        <dbReference type="ARBA" id="ARBA00008323"/>
    </source>
</evidence>
<dbReference type="InterPro" id="IPR010996">
    <property type="entry name" value="HHH_MUS81"/>
</dbReference>
<evidence type="ECO:0000313" key="17">
    <source>
        <dbReference type="Proteomes" id="UP000780801"/>
    </source>
</evidence>
<evidence type="ECO:0000256" key="10">
    <source>
        <dbReference type="ARBA" id="ARBA00023239"/>
    </source>
</evidence>
<dbReference type="GO" id="GO:0046872">
    <property type="term" value="F:metal ion binding"/>
    <property type="evidence" value="ECO:0007669"/>
    <property type="project" value="UniProtKB-UniRule"/>
</dbReference>
<evidence type="ECO:0000256" key="12">
    <source>
        <dbReference type="PIRSR" id="PIRSR622312-50"/>
    </source>
</evidence>